<name>I7LJF4_9CLOT</name>
<evidence type="ECO:0000259" key="1">
    <source>
        <dbReference type="PROSITE" id="PS50994"/>
    </source>
</evidence>
<evidence type="ECO:0000313" key="2">
    <source>
        <dbReference type="EMBL" id="CCJ33667.1"/>
    </source>
</evidence>
<dbReference type="InterPro" id="IPR012337">
    <property type="entry name" value="RNaseH-like_sf"/>
</dbReference>
<comment type="caution">
    <text evidence="2">The sequence shown here is derived from an EMBL/GenBank/DDBJ whole genome shotgun (WGS) entry which is preliminary data.</text>
</comment>
<keyword evidence="3" id="KW-1185">Reference proteome</keyword>
<dbReference type="Gene3D" id="3.30.420.10">
    <property type="entry name" value="Ribonuclease H-like superfamily/Ribonuclease H"/>
    <property type="match status" value="1"/>
</dbReference>
<dbReference type="eggNOG" id="COG2801">
    <property type="taxonomic scope" value="Bacteria"/>
</dbReference>
<accession>I7LJF4</accession>
<feature type="domain" description="Integrase catalytic" evidence="1">
    <location>
        <begin position="1"/>
        <end position="108"/>
    </location>
</feature>
<dbReference type="GO" id="GO:0003676">
    <property type="term" value="F:nucleic acid binding"/>
    <property type="evidence" value="ECO:0007669"/>
    <property type="project" value="InterPro"/>
</dbReference>
<dbReference type="PANTHER" id="PTHR47515">
    <property type="entry name" value="LOW CALCIUM RESPONSE LOCUS PROTEIN T"/>
    <property type="match status" value="1"/>
</dbReference>
<reference evidence="2 3" key="1">
    <citation type="journal article" date="2011" name="J. Bacteriol.">
        <title>Draft genome sequence of Caloramator australicus strain RC3T, a thermoanaerobe from the Great Artesian Basin of Australia.</title>
        <authorList>
            <person name="Ogg C.D."/>
            <person name="Patel B.K.C."/>
        </authorList>
    </citation>
    <scope>NUCLEOTIDE SEQUENCE [LARGE SCALE GENOMIC DNA]</scope>
    <source>
        <strain evidence="2 3">RC3</strain>
    </source>
</reference>
<sequence length="118" mass="14142">MKRQLYEVENKPAIRSDNGLQFISETFENSCKQLNIEHERIPYKTPNMNADIESYHRILEEECLSINEFSTFAEAYKTVNEFIRRYNTKRIYSSTKYMPPAEYFEYLKITGESINIYL</sequence>
<protein>
    <submittedName>
        <fullName evidence="2">Transposase</fullName>
    </submittedName>
</protein>
<dbReference type="Proteomes" id="UP000007652">
    <property type="component" value="Unassembled WGS sequence"/>
</dbReference>
<dbReference type="PANTHER" id="PTHR47515:SF1">
    <property type="entry name" value="BLR2054 PROTEIN"/>
    <property type="match status" value="1"/>
</dbReference>
<dbReference type="SUPFAM" id="SSF53098">
    <property type="entry name" value="Ribonuclease H-like"/>
    <property type="match status" value="1"/>
</dbReference>
<dbReference type="Pfam" id="PF13683">
    <property type="entry name" value="rve_3"/>
    <property type="match status" value="1"/>
</dbReference>
<dbReference type="PROSITE" id="PS50994">
    <property type="entry name" value="INTEGRASE"/>
    <property type="match status" value="1"/>
</dbReference>
<dbReference type="AlphaFoldDB" id="I7LJF4"/>
<dbReference type="InterPro" id="IPR036397">
    <property type="entry name" value="RNaseH_sf"/>
</dbReference>
<evidence type="ECO:0000313" key="3">
    <source>
        <dbReference type="Proteomes" id="UP000007652"/>
    </source>
</evidence>
<dbReference type="EMBL" id="CAKP01000082">
    <property type="protein sequence ID" value="CCJ33667.1"/>
    <property type="molecule type" value="Genomic_DNA"/>
</dbReference>
<organism evidence="2 3">
    <name type="scientific">Caloramator australicus RC3</name>
    <dbReference type="NCBI Taxonomy" id="857293"/>
    <lineage>
        <taxon>Bacteria</taxon>
        <taxon>Bacillati</taxon>
        <taxon>Bacillota</taxon>
        <taxon>Clostridia</taxon>
        <taxon>Eubacteriales</taxon>
        <taxon>Clostridiaceae</taxon>
        <taxon>Caloramator</taxon>
    </lineage>
</organism>
<dbReference type="InterPro" id="IPR001584">
    <property type="entry name" value="Integrase_cat-core"/>
</dbReference>
<gene>
    <name evidence="2" type="ORF">CAAU_1583</name>
</gene>
<dbReference type="GO" id="GO:0015074">
    <property type="term" value="P:DNA integration"/>
    <property type="evidence" value="ECO:0007669"/>
    <property type="project" value="InterPro"/>
</dbReference>
<proteinExistence type="predicted"/>